<accession>A0ABV8XMT8</accession>
<feature type="transmembrane region" description="Helical" evidence="7">
    <location>
        <begin position="75"/>
        <end position="93"/>
    </location>
</feature>
<evidence type="ECO:0000256" key="4">
    <source>
        <dbReference type="ARBA" id="ARBA00022692"/>
    </source>
</evidence>
<dbReference type="CDD" id="cd06173">
    <property type="entry name" value="MFS_MefA_like"/>
    <property type="match status" value="1"/>
</dbReference>
<feature type="transmembrane region" description="Helical" evidence="7">
    <location>
        <begin position="281"/>
        <end position="303"/>
    </location>
</feature>
<keyword evidence="10" id="KW-1185">Reference proteome</keyword>
<evidence type="ECO:0000256" key="3">
    <source>
        <dbReference type="ARBA" id="ARBA00022475"/>
    </source>
</evidence>
<dbReference type="Proteomes" id="UP001595998">
    <property type="component" value="Unassembled WGS sequence"/>
</dbReference>
<feature type="transmembrane region" description="Helical" evidence="7">
    <location>
        <begin position="42"/>
        <end position="63"/>
    </location>
</feature>
<dbReference type="PANTHER" id="PTHR43266:SF2">
    <property type="entry name" value="MAJOR FACILITATOR SUPERFAMILY (MFS) PROFILE DOMAIN-CONTAINING PROTEIN"/>
    <property type="match status" value="1"/>
</dbReference>
<feature type="transmembrane region" description="Helical" evidence="7">
    <location>
        <begin position="370"/>
        <end position="392"/>
    </location>
</feature>
<dbReference type="InterPro" id="IPR011701">
    <property type="entry name" value="MFS"/>
</dbReference>
<feature type="transmembrane region" description="Helical" evidence="7">
    <location>
        <begin position="250"/>
        <end position="269"/>
    </location>
</feature>
<sequence>MSISLVQGDFARLWWGGLISMTGSWMLMTALPAYVYLTTRSVPAASLMFVASLLPRVMLSSLAGVIADRYERRRLMVVLNLLAAFSLLPLLALDSGSLWLVYLVAAVQTVVLMPFGPAENALLPALVEDTVLSRANALNALNNNLARLIGPALGGVVLSGWGLDLVVLVNVVTYVLAGLLIAGMSVRSRPAAAPEESMRQAWQAGVLGVWRSPALRLLVLSLAIGSVGEGVFGVLLAPFVTGVLDGDAQAYGLVISAQAIGGLVGGALITRFADRWSPAALLMWGSVGLGLTDLALFIYPLWVQAVPPALALMVLAGIPASASGAGWATLVQRHSSDVARGRAFGVASQGSAFCLFLGVGLANVAREPALILPVIMIHAVTLLLSGGLVGLLGRRAGLSASGAPAGG</sequence>
<keyword evidence="6 7" id="KW-0472">Membrane</keyword>
<feature type="transmembrane region" description="Helical" evidence="7">
    <location>
        <begin position="343"/>
        <end position="364"/>
    </location>
</feature>
<dbReference type="SUPFAM" id="SSF103473">
    <property type="entry name" value="MFS general substrate transporter"/>
    <property type="match status" value="1"/>
</dbReference>
<reference evidence="10" key="1">
    <citation type="journal article" date="2019" name="Int. J. Syst. Evol. Microbiol.">
        <title>The Global Catalogue of Microorganisms (GCM) 10K type strain sequencing project: providing services to taxonomists for standard genome sequencing and annotation.</title>
        <authorList>
            <consortium name="The Broad Institute Genomics Platform"/>
            <consortium name="The Broad Institute Genome Sequencing Center for Infectious Disease"/>
            <person name="Wu L."/>
            <person name="Ma J."/>
        </authorList>
    </citation>
    <scope>NUCLEOTIDE SEQUENCE [LARGE SCALE GENOMIC DNA]</scope>
    <source>
        <strain evidence="10">CCUG 56029</strain>
    </source>
</reference>
<feature type="transmembrane region" description="Helical" evidence="7">
    <location>
        <begin position="167"/>
        <end position="186"/>
    </location>
</feature>
<keyword evidence="4 7" id="KW-0812">Transmembrane</keyword>
<evidence type="ECO:0000256" key="1">
    <source>
        <dbReference type="ARBA" id="ARBA00004651"/>
    </source>
</evidence>
<evidence type="ECO:0000256" key="6">
    <source>
        <dbReference type="ARBA" id="ARBA00023136"/>
    </source>
</evidence>
<dbReference type="Gene3D" id="1.20.1250.20">
    <property type="entry name" value="MFS general substrate transporter like domains"/>
    <property type="match status" value="1"/>
</dbReference>
<dbReference type="PANTHER" id="PTHR43266">
    <property type="entry name" value="MACROLIDE-EFFLUX PROTEIN"/>
    <property type="match status" value="1"/>
</dbReference>
<proteinExistence type="predicted"/>
<organism evidence="9 10">
    <name type="scientific">Deinococcus navajonensis</name>
    <dbReference type="NCBI Taxonomy" id="309884"/>
    <lineage>
        <taxon>Bacteria</taxon>
        <taxon>Thermotogati</taxon>
        <taxon>Deinococcota</taxon>
        <taxon>Deinococci</taxon>
        <taxon>Deinococcales</taxon>
        <taxon>Deinococcaceae</taxon>
        <taxon>Deinococcus</taxon>
    </lineage>
</organism>
<feature type="transmembrane region" description="Helical" evidence="7">
    <location>
        <begin position="217"/>
        <end position="244"/>
    </location>
</feature>
<dbReference type="PROSITE" id="PS50850">
    <property type="entry name" value="MFS"/>
    <property type="match status" value="1"/>
</dbReference>
<dbReference type="InterPro" id="IPR036259">
    <property type="entry name" value="MFS_trans_sf"/>
</dbReference>
<evidence type="ECO:0000256" key="5">
    <source>
        <dbReference type="ARBA" id="ARBA00022989"/>
    </source>
</evidence>
<evidence type="ECO:0000256" key="2">
    <source>
        <dbReference type="ARBA" id="ARBA00022448"/>
    </source>
</evidence>
<dbReference type="EMBL" id="JBHSEH010000004">
    <property type="protein sequence ID" value="MFC4425113.1"/>
    <property type="molecule type" value="Genomic_DNA"/>
</dbReference>
<keyword evidence="3" id="KW-1003">Cell membrane</keyword>
<dbReference type="PRINTS" id="PR01988">
    <property type="entry name" value="EXPORTERBACE"/>
</dbReference>
<feature type="domain" description="Major facilitator superfamily (MFS) profile" evidence="8">
    <location>
        <begin position="1"/>
        <end position="189"/>
    </location>
</feature>
<evidence type="ECO:0000256" key="7">
    <source>
        <dbReference type="SAM" id="Phobius"/>
    </source>
</evidence>
<feature type="transmembrane region" description="Helical" evidence="7">
    <location>
        <begin position="309"/>
        <end position="331"/>
    </location>
</feature>
<gene>
    <name evidence="9" type="ORF">ACFOZ9_02740</name>
</gene>
<keyword evidence="2" id="KW-0813">Transport</keyword>
<comment type="caution">
    <text evidence="9">The sequence shown here is derived from an EMBL/GenBank/DDBJ whole genome shotgun (WGS) entry which is preliminary data.</text>
</comment>
<keyword evidence="5 7" id="KW-1133">Transmembrane helix</keyword>
<evidence type="ECO:0000259" key="8">
    <source>
        <dbReference type="PROSITE" id="PS50850"/>
    </source>
</evidence>
<dbReference type="InterPro" id="IPR020846">
    <property type="entry name" value="MFS_dom"/>
</dbReference>
<protein>
    <submittedName>
        <fullName evidence="9">MFS transporter</fullName>
    </submittedName>
</protein>
<evidence type="ECO:0000313" key="10">
    <source>
        <dbReference type="Proteomes" id="UP001595998"/>
    </source>
</evidence>
<name>A0ABV8XMT8_9DEIO</name>
<dbReference type="InterPro" id="IPR022324">
    <property type="entry name" value="Bacilysin_exporter_BacE_put"/>
</dbReference>
<dbReference type="Pfam" id="PF07690">
    <property type="entry name" value="MFS_1"/>
    <property type="match status" value="1"/>
</dbReference>
<feature type="transmembrane region" description="Helical" evidence="7">
    <location>
        <begin position="12"/>
        <end position="36"/>
    </location>
</feature>
<comment type="subcellular location">
    <subcellularLocation>
        <location evidence="1">Cell membrane</location>
        <topology evidence="1">Multi-pass membrane protein</topology>
    </subcellularLocation>
</comment>
<dbReference type="RefSeq" id="WP_380036162.1">
    <property type="nucleotide sequence ID" value="NZ_JBHSEH010000004.1"/>
</dbReference>
<evidence type="ECO:0000313" key="9">
    <source>
        <dbReference type="EMBL" id="MFC4425113.1"/>
    </source>
</evidence>